<dbReference type="KEGG" id="gms:SOIL9_16830"/>
<keyword evidence="1" id="KW-0853">WD repeat</keyword>
<feature type="region of interest" description="Disordered" evidence="3">
    <location>
        <begin position="1"/>
        <end position="26"/>
    </location>
</feature>
<dbReference type="InterPro" id="IPR011047">
    <property type="entry name" value="Quinoprotein_ADH-like_sf"/>
</dbReference>
<evidence type="ECO:0000256" key="2">
    <source>
        <dbReference type="ARBA" id="ARBA00022737"/>
    </source>
</evidence>
<protein>
    <recommendedName>
        <fullName evidence="6">Anaphase-promoting complex subunit 4 WD40 domain-containing protein</fullName>
    </recommendedName>
</protein>
<organism evidence="4 5">
    <name type="scientific">Gemmata massiliana</name>
    <dbReference type="NCBI Taxonomy" id="1210884"/>
    <lineage>
        <taxon>Bacteria</taxon>
        <taxon>Pseudomonadati</taxon>
        <taxon>Planctomycetota</taxon>
        <taxon>Planctomycetia</taxon>
        <taxon>Gemmatales</taxon>
        <taxon>Gemmataceae</taxon>
        <taxon>Gemmata</taxon>
    </lineage>
</organism>
<accession>A0A6P2D3Z4</accession>
<dbReference type="SMART" id="SM00320">
    <property type="entry name" value="WD40"/>
    <property type="match status" value="8"/>
</dbReference>
<proteinExistence type="predicted"/>
<keyword evidence="4" id="KW-0418">Kinase</keyword>
<dbReference type="InterPro" id="IPR050349">
    <property type="entry name" value="WD_LIS1/nudF_dynein_reg"/>
</dbReference>
<evidence type="ECO:0000256" key="1">
    <source>
        <dbReference type="ARBA" id="ARBA00022574"/>
    </source>
</evidence>
<keyword evidence="4" id="KW-0808">Transferase</keyword>
<dbReference type="AlphaFoldDB" id="A0A6P2D3Z4"/>
<dbReference type="Pfam" id="PF00400">
    <property type="entry name" value="WD40"/>
    <property type="match status" value="4"/>
</dbReference>
<reference evidence="4 5" key="1">
    <citation type="submission" date="2019-05" db="EMBL/GenBank/DDBJ databases">
        <authorList>
            <consortium name="Science for Life Laboratories"/>
        </authorList>
    </citation>
    <scope>NUCLEOTIDE SEQUENCE [LARGE SCALE GENOMIC DNA]</scope>
    <source>
        <strain evidence="4">Soil9</strain>
    </source>
</reference>
<name>A0A6P2D3Z4_9BACT</name>
<dbReference type="Proteomes" id="UP000464178">
    <property type="component" value="Chromosome"/>
</dbReference>
<dbReference type="RefSeq" id="WP_162670372.1">
    <property type="nucleotide sequence ID" value="NZ_LR593886.1"/>
</dbReference>
<dbReference type="Gene3D" id="2.130.10.10">
    <property type="entry name" value="YVTN repeat-like/Quinoprotein amine dehydrogenase"/>
    <property type="match status" value="3"/>
</dbReference>
<sequence length="610" mass="64848">MGRKRTKTEVRPTGAAPVELPHPGDALPPGARVRLGTNRLNHVVQRGNTGVCHLSFSPDGRYLFAVGYEDDEASLWELPGGREVWRREVDCASEPFAASAFSPDGRLLAVGGCGGARVIDVVTGRTAQILQTDGRCDLALAFSPCGRYLVAPPSVWAVDRWEVTSGLDARGTALAFSPGGRFLAGSAGDTVCVWEWPGLRLVNRLAPSGTVNVLHFLPDGRLAGSACDETVRAWDIATGRELWSRRWGERGDNPFAAAFQPGGRGLALPSEVGPTRVIDLETGEEFRRFDRFVGSICLAWSPDGRTLATAEDGRCHLWDMETGTDSAPPGRHLERPWAIKFSGDGRRVLTASGLNPCEALVWDAGTGALVATVPPAFTDDPYSLALAPDGTCVAASYAPAKRGRGRIKRRVRVWDIASGSMREVPTPIEPHALTWELAPTVPVPPFDIPEGFGQASYNGFGVSAESLADGRLLVAACRGSPAAGGPFVAKVWEAETGVEVWESPEFPCGISEVVLAPGGRSLAVGLDDATTVLFDIPVRPLALDPSWLTGTVVALARGIAADRAFDRLPVLADALQDAGCDSTDVLALCRDPNVTPVRGSWVVDLVLGKE</sequence>
<evidence type="ECO:0000256" key="3">
    <source>
        <dbReference type="SAM" id="MobiDB-lite"/>
    </source>
</evidence>
<dbReference type="GO" id="GO:0016301">
    <property type="term" value="F:kinase activity"/>
    <property type="evidence" value="ECO:0007669"/>
    <property type="project" value="UniProtKB-KW"/>
</dbReference>
<evidence type="ECO:0000313" key="4">
    <source>
        <dbReference type="EMBL" id="VTR96031.1"/>
    </source>
</evidence>
<dbReference type="EMBL" id="LR593886">
    <property type="protein sequence ID" value="VTR96031.1"/>
    <property type="molecule type" value="Genomic_DNA"/>
</dbReference>
<dbReference type="PANTHER" id="PTHR44129">
    <property type="entry name" value="WD REPEAT-CONTAINING PROTEIN POP1"/>
    <property type="match status" value="1"/>
</dbReference>
<evidence type="ECO:0000313" key="5">
    <source>
        <dbReference type="Proteomes" id="UP000464178"/>
    </source>
</evidence>
<dbReference type="InterPro" id="IPR001680">
    <property type="entry name" value="WD40_rpt"/>
</dbReference>
<gene>
    <name evidence="4" type="ORF">SOIL9_16830</name>
</gene>
<evidence type="ECO:0008006" key="6">
    <source>
        <dbReference type="Google" id="ProtNLM"/>
    </source>
</evidence>
<keyword evidence="5" id="KW-1185">Reference proteome</keyword>
<keyword evidence="2" id="KW-0677">Repeat</keyword>
<dbReference type="SUPFAM" id="SSF50998">
    <property type="entry name" value="Quinoprotein alcohol dehydrogenase-like"/>
    <property type="match status" value="1"/>
</dbReference>
<dbReference type="InterPro" id="IPR015943">
    <property type="entry name" value="WD40/YVTN_repeat-like_dom_sf"/>
</dbReference>